<protein>
    <submittedName>
        <fullName evidence="7">Lipoprotein</fullName>
    </submittedName>
</protein>
<feature type="transmembrane region" description="Helical" evidence="5">
    <location>
        <begin position="9"/>
        <end position="28"/>
    </location>
</feature>
<evidence type="ECO:0000256" key="1">
    <source>
        <dbReference type="ARBA" id="ARBA00004613"/>
    </source>
</evidence>
<feature type="compositionally biased region" description="Low complexity" evidence="4">
    <location>
        <begin position="179"/>
        <end position="189"/>
    </location>
</feature>
<feature type="region of interest" description="Disordered" evidence="4">
    <location>
        <begin position="155"/>
        <end position="229"/>
    </location>
</feature>
<comment type="subcellular location">
    <subcellularLocation>
        <location evidence="1">Secreted</location>
    </subcellularLocation>
</comment>
<evidence type="ECO:0000256" key="4">
    <source>
        <dbReference type="SAM" id="MobiDB-lite"/>
    </source>
</evidence>
<evidence type="ECO:0000313" key="7">
    <source>
        <dbReference type="EMBL" id="SUN50603.1"/>
    </source>
</evidence>
<proteinExistence type="predicted"/>
<reference evidence="7 8" key="1">
    <citation type="submission" date="2018-06" db="EMBL/GenBank/DDBJ databases">
        <authorList>
            <consortium name="Pathogen Informatics"/>
            <person name="Doyle S."/>
        </authorList>
    </citation>
    <scope>NUCLEOTIDE SEQUENCE [LARGE SCALE GENOMIC DNA]</scope>
    <source>
        <strain evidence="7 8">NCTC4670</strain>
    </source>
</reference>
<dbReference type="EMBL" id="UHFG01000004">
    <property type="protein sequence ID" value="SUN50603.1"/>
    <property type="molecule type" value="Genomic_DNA"/>
</dbReference>
<dbReference type="InterPro" id="IPR054725">
    <property type="entry name" value="Epr_GA-like"/>
</dbReference>
<evidence type="ECO:0000259" key="6">
    <source>
        <dbReference type="Pfam" id="PF22775"/>
    </source>
</evidence>
<keyword evidence="7" id="KW-0449">Lipoprotein</keyword>
<keyword evidence="2" id="KW-0964">Secreted</keyword>
<feature type="domain" description="Minor extracellular protease Epr GA-like" evidence="6">
    <location>
        <begin position="55"/>
        <end position="94"/>
    </location>
</feature>
<evidence type="ECO:0000256" key="2">
    <source>
        <dbReference type="ARBA" id="ARBA00022525"/>
    </source>
</evidence>
<evidence type="ECO:0000313" key="8">
    <source>
        <dbReference type="Proteomes" id="UP000254797"/>
    </source>
</evidence>
<keyword evidence="5" id="KW-0812">Transmembrane</keyword>
<keyword evidence="3" id="KW-0732">Signal</keyword>
<organism evidence="7 8">
    <name type="scientific">Streptococcus dysgalactiae subsp. dysgalactiae</name>
    <dbReference type="NCBI Taxonomy" id="99822"/>
    <lineage>
        <taxon>Bacteria</taxon>
        <taxon>Bacillati</taxon>
        <taxon>Bacillota</taxon>
        <taxon>Bacilli</taxon>
        <taxon>Lactobacillales</taxon>
        <taxon>Streptococcaceae</taxon>
        <taxon>Streptococcus</taxon>
    </lineage>
</organism>
<keyword evidence="5" id="KW-1133">Transmembrane helix</keyword>
<feature type="compositionally biased region" description="Pro residues" evidence="4">
    <location>
        <begin position="190"/>
        <end position="219"/>
    </location>
</feature>
<gene>
    <name evidence="7" type="ORF">NCTC4670_01492</name>
</gene>
<evidence type="ECO:0000256" key="5">
    <source>
        <dbReference type="SAM" id="Phobius"/>
    </source>
</evidence>
<dbReference type="RefSeq" id="WP_115246357.1">
    <property type="nucleotide sequence ID" value="NZ_JAIEZZ010000001.1"/>
</dbReference>
<dbReference type="InterPro" id="IPR041909">
    <property type="entry name" value="Sbi_C3_db_domIV"/>
</dbReference>
<dbReference type="Proteomes" id="UP000254797">
    <property type="component" value="Unassembled WGS sequence"/>
</dbReference>
<dbReference type="AlphaFoldDB" id="A0A380JWP3"/>
<dbReference type="GO" id="GO:0005576">
    <property type="term" value="C:extracellular region"/>
    <property type="evidence" value="ECO:0007669"/>
    <property type="project" value="UniProtKB-SubCell"/>
</dbReference>
<sequence length="229" mass="24634">MQKSKKEALYLLLSIFTITLMGGLYLVFGSTSKMPTTLRRQEQAIYLTKQADLAVQAAEKLGTIAATNKAQHAIDRLKASSKKQGLQDRLEAVKATLEQEEAATRAVKSAEDAPSPALKDLAQKAVNELNNFGKKAALQARLDAIVLAKPVPEETPRQVIDDNNTSTWIPDPEPSQPHTTVPQPSSPETTPEPPTPSPDPEPSQPEPSHPSAPSLPTPPIGSGETHSKE</sequence>
<keyword evidence="5" id="KW-0472">Membrane</keyword>
<accession>A0A380JWP3</accession>
<name>A0A380JWP3_STRDY</name>
<evidence type="ECO:0000256" key="3">
    <source>
        <dbReference type="ARBA" id="ARBA00022729"/>
    </source>
</evidence>
<dbReference type="Pfam" id="PF22775">
    <property type="entry name" value="GA_3"/>
    <property type="match status" value="1"/>
</dbReference>
<dbReference type="Gene3D" id="1.10.10.1270">
    <property type="entry name" value="Sbi, C3 binding domain IV"/>
    <property type="match status" value="2"/>
</dbReference>